<dbReference type="InterPro" id="IPR038938">
    <property type="entry name" value="D27-like"/>
</dbReference>
<protein>
    <recommendedName>
        <fullName evidence="1">Beta-carotene isomerase D27-like C-terminal domain-containing protein</fullName>
    </recommendedName>
</protein>
<feature type="domain" description="Beta-carotene isomerase D27-like C-terminal" evidence="1">
    <location>
        <begin position="161"/>
        <end position="242"/>
    </location>
</feature>
<name>A0ABC8S7F8_9AQUA</name>
<gene>
    <name evidence="2" type="ORF">ILEXP_LOCUS21116</name>
</gene>
<reference evidence="2 3" key="1">
    <citation type="submission" date="2024-02" db="EMBL/GenBank/DDBJ databases">
        <authorList>
            <person name="Vignale AGUSTIN F."/>
            <person name="Sosa J E."/>
            <person name="Modenutti C."/>
        </authorList>
    </citation>
    <scope>NUCLEOTIDE SEQUENCE [LARGE SCALE GENOMIC DNA]</scope>
</reference>
<comment type="caution">
    <text evidence="2">The sequence shown here is derived from an EMBL/GenBank/DDBJ whole genome shotgun (WGS) entry which is preliminary data.</text>
</comment>
<dbReference type="PANTHER" id="PTHR33591:SF2">
    <property type="entry name" value="BETA-CAROTENE ISOMERASE D27"/>
    <property type="match status" value="1"/>
</dbReference>
<dbReference type="Proteomes" id="UP001642360">
    <property type="component" value="Unassembled WGS sequence"/>
</dbReference>
<keyword evidence="3" id="KW-1185">Reference proteome</keyword>
<dbReference type="InterPro" id="IPR025114">
    <property type="entry name" value="D27-like_C"/>
</dbReference>
<evidence type="ECO:0000313" key="2">
    <source>
        <dbReference type="EMBL" id="CAK9152888.1"/>
    </source>
</evidence>
<proteinExistence type="predicted"/>
<sequence>MKPKASAKPMALFLPRSLTFSSPRLRYLSPSQRKHQTQNPSFRVSCSSTREPVIKAAETDSRPDYKSGFLDDLFLHLFRNKMAQEVGWDSEKPGYDGLIEVANHLMIGRTNSETKEAAVRILRSLFPPLLLELYRMLIAPLGGGKVAAMMVARVTAVTCQWLMGPCTVNSVDLPNGTSWKSGVFVERCKYLEESKCVGICINTCKLPTQTFFKDGMGVPLLMEPNFSDYSCQFSFGVVPPLPEDDSSLKEPCLQMCPNANRRKEVSSSINALKCPKA</sequence>
<organism evidence="2 3">
    <name type="scientific">Ilex paraguariensis</name>
    <name type="common">yerba mate</name>
    <dbReference type="NCBI Taxonomy" id="185542"/>
    <lineage>
        <taxon>Eukaryota</taxon>
        <taxon>Viridiplantae</taxon>
        <taxon>Streptophyta</taxon>
        <taxon>Embryophyta</taxon>
        <taxon>Tracheophyta</taxon>
        <taxon>Spermatophyta</taxon>
        <taxon>Magnoliopsida</taxon>
        <taxon>eudicotyledons</taxon>
        <taxon>Gunneridae</taxon>
        <taxon>Pentapetalae</taxon>
        <taxon>asterids</taxon>
        <taxon>campanulids</taxon>
        <taxon>Aquifoliales</taxon>
        <taxon>Aquifoliaceae</taxon>
        <taxon>Ilex</taxon>
    </lineage>
</organism>
<evidence type="ECO:0000313" key="3">
    <source>
        <dbReference type="Proteomes" id="UP001642360"/>
    </source>
</evidence>
<dbReference type="Pfam" id="PF13225">
    <property type="entry name" value="D27-like_C"/>
    <property type="match status" value="1"/>
</dbReference>
<dbReference type="PANTHER" id="PTHR33591">
    <property type="entry name" value="BETA-CAROTENE ISOMERASE D27"/>
    <property type="match status" value="1"/>
</dbReference>
<evidence type="ECO:0000259" key="1">
    <source>
        <dbReference type="Pfam" id="PF13225"/>
    </source>
</evidence>
<dbReference type="AlphaFoldDB" id="A0ABC8S7F8"/>
<accession>A0ABC8S7F8</accession>
<dbReference type="EMBL" id="CAUOFW020002303">
    <property type="protein sequence ID" value="CAK9152888.1"/>
    <property type="molecule type" value="Genomic_DNA"/>
</dbReference>